<proteinExistence type="inferred from homology"/>
<dbReference type="Gene3D" id="2.20.200.10">
    <property type="entry name" value="Outer membrane efflux proteins (OEP)"/>
    <property type="match status" value="1"/>
</dbReference>
<keyword evidence="6 9" id="KW-0472">Membrane</keyword>
<name>A0A0C4Y3Y2_9BURK</name>
<dbReference type="NCBIfam" id="TIGR01845">
    <property type="entry name" value="outer_NodT"/>
    <property type="match status" value="1"/>
</dbReference>
<evidence type="ECO:0000313" key="10">
    <source>
        <dbReference type="EMBL" id="AJG19982.1"/>
    </source>
</evidence>
<sequence length="535" mass="57318">MAASDASGATISQIQETRTNTNALSQGTQMNQALSSFSALSPRTRAACRRAGTLALTALAAAVLAGCAAFGNSHSTQTVTAPASLASAQALPSQHGQWPSLDWVDQFKDPQLRALVDEAVKDSPNLQAAFARVEASRAMADATRSALYPHVDFDGSLVRQRFSQTDLFEGTPLAGSWQNQSRLQAGLSYDFDFWGKNRKALEAALSDDRAAEAESQASRLILTTSVARTYARLAALYAQRDVAERAIAQRRGLSDLSRDRLNAGLDTQVETTQARGTVASAQTDLLRVDEDILLARNQLAALLGKGPDRGLAIQRPTILAQSTPLLPDNLTIDLLGRRPDLVAARWRVEATSKDIEVARTQFLPAVTLSAFAGVASLDPSNLLMGISRTFGIGPAIRLPIFEGGKLRANLKGKYAQYDLAVANYNQTLVDALRETADTVASIRSVDTQITAQREALALAERAYSLSTIRYKAGLGTQLTVLNAESNVLQQRRLATDLQARRLDLQMGLIKALGGGYQEQAEGAGTDAQKPAEARG</sequence>
<evidence type="ECO:0000256" key="6">
    <source>
        <dbReference type="ARBA" id="ARBA00023136"/>
    </source>
</evidence>
<gene>
    <name evidence="10" type="ORF">RR42_m2596</name>
</gene>
<dbReference type="STRING" id="68895.RR42_m2596"/>
<dbReference type="InterPro" id="IPR010131">
    <property type="entry name" value="MdtP/NodT-like"/>
</dbReference>
<evidence type="ECO:0000256" key="7">
    <source>
        <dbReference type="ARBA" id="ARBA00023139"/>
    </source>
</evidence>
<comment type="subcellular location">
    <subcellularLocation>
        <location evidence="9">Cell membrane</location>
        <topology evidence="9">Lipid-anchor</topology>
    </subcellularLocation>
    <subcellularLocation>
        <location evidence="1">Membrane</location>
    </subcellularLocation>
</comment>
<keyword evidence="11" id="KW-1185">Reference proteome</keyword>
<accession>A0A0C4Y3Y2</accession>
<evidence type="ECO:0000256" key="9">
    <source>
        <dbReference type="RuleBase" id="RU362097"/>
    </source>
</evidence>
<dbReference type="PANTHER" id="PTHR30203">
    <property type="entry name" value="OUTER MEMBRANE CATION EFFLUX PROTEIN"/>
    <property type="match status" value="1"/>
</dbReference>
<evidence type="ECO:0000256" key="2">
    <source>
        <dbReference type="ARBA" id="ARBA00007613"/>
    </source>
</evidence>
<reference evidence="10 11" key="1">
    <citation type="journal article" date="2015" name="Genome Announc.">
        <title>Complete Genome Sequence of Cupriavidus basilensis 4G11, Isolated from the Oak Ridge Field Research Center Site.</title>
        <authorList>
            <person name="Ray J."/>
            <person name="Waters R.J."/>
            <person name="Skerker J.M."/>
            <person name="Kuehl J.V."/>
            <person name="Price M.N."/>
            <person name="Huang J."/>
            <person name="Chakraborty R."/>
            <person name="Arkin A.P."/>
            <person name="Deutschbauer A."/>
        </authorList>
    </citation>
    <scope>NUCLEOTIDE SEQUENCE [LARGE SCALE GENOMIC DNA]</scope>
    <source>
        <strain evidence="10">4G11</strain>
    </source>
</reference>
<evidence type="ECO:0000256" key="8">
    <source>
        <dbReference type="ARBA" id="ARBA00023288"/>
    </source>
</evidence>
<keyword evidence="5" id="KW-0732">Signal</keyword>
<keyword evidence="4 9" id="KW-0812">Transmembrane</keyword>
<comment type="similarity">
    <text evidence="2 9">Belongs to the outer membrane factor (OMF) (TC 1.B.17) family.</text>
</comment>
<evidence type="ECO:0000256" key="5">
    <source>
        <dbReference type="ARBA" id="ARBA00022729"/>
    </source>
</evidence>
<keyword evidence="7 9" id="KW-0564">Palmitate</keyword>
<protein>
    <submittedName>
        <fullName evidence="10">Outer membrane component of tripartite multidrug resistance system</fullName>
    </submittedName>
</protein>
<organism evidence="10 11">
    <name type="scientific">Cupriavidus basilensis</name>
    <dbReference type="NCBI Taxonomy" id="68895"/>
    <lineage>
        <taxon>Bacteria</taxon>
        <taxon>Pseudomonadati</taxon>
        <taxon>Pseudomonadota</taxon>
        <taxon>Betaproteobacteria</taxon>
        <taxon>Burkholderiales</taxon>
        <taxon>Burkholderiaceae</taxon>
        <taxon>Cupriavidus</taxon>
    </lineage>
</organism>
<evidence type="ECO:0000256" key="1">
    <source>
        <dbReference type="ARBA" id="ARBA00004370"/>
    </source>
</evidence>
<dbReference type="PANTHER" id="PTHR30203:SF20">
    <property type="entry name" value="MULTIDRUG RESISTANCE OUTER MEMBRANE PROTEIN MDTP-RELATED"/>
    <property type="match status" value="1"/>
</dbReference>
<evidence type="ECO:0000313" key="11">
    <source>
        <dbReference type="Proteomes" id="UP000031843"/>
    </source>
</evidence>
<keyword evidence="3 9" id="KW-1134">Transmembrane beta strand</keyword>
<dbReference type="InterPro" id="IPR003423">
    <property type="entry name" value="OMP_efflux"/>
</dbReference>
<dbReference type="SUPFAM" id="SSF56954">
    <property type="entry name" value="Outer membrane efflux proteins (OEP)"/>
    <property type="match status" value="1"/>
</dbReference>
<dbReference type="Pfam" id="PF02321">
    <property type="entry name" value="OEP"/>
    <property type="match status" value="2"/>
</dbReference>
<evidence type="ECO:0000256" key="3">
    <source>
        <dbReference type="ARBA" id="ARBA00022452"/>
    </source>
</evidence>
<dbReference type="AlphaFoldDB" id="A0A0C4Y3Y2"/>
<dbReference type="Gene3D" id="1.20.1600.10">
    <property type="entry name" value="Outer membrane efflux proteins (OEP)"/>
    <property type="match status" value="1"/>
</dbReference>
<dbReference type="EMBL" id="CP010536">
    <property type="protein sequence ID" value="AJG19982.1"/>
    <property type="molecule type" value="Genomic_DNA"/>
</dbReference>
<keyword evidence="8 9" id="KW-0449">Lipoprotein</keyword>
<dbReference type="GO" id="GO:0015562">
    <property type="term" value="F:efflux transmembrane transporter activity"/>
    <property type="evidence" value="ECO:0007669"/>
    <property type="project" value="InterPro"/>
</dbReference>
<dbReference type="KEGG" id="cbw:RR42_m2596"/>
<dbReference type="Proteomes" id="UP000031843">
    <property type="component" value="Chromosome main"/>
</dbReference>
<dbReference type="GO" id="GO:0005886">
    <property type="term" value="C:plasma membrane"/>
    <property type="evidence" value="ECO:0007669"/>
    <property type="project" value="UniProtKB-SubCell"/>
</dbReference>
<evidence type="ECO:0000256" key="4">
    <source>
        <dbReference type="ARBA" id="ARBA00022692"/>
    </source>
</evidence>